<dbReference type="InterPro" id="IPR014966">
    <property type="entry name" value="FRG-dom"/>
</dbReference>
<keyword evidence="3" id="KW-1185">Reference proteome</keyword>
<organism evidence="2 3">
    <name type="scientific">Dyella psychrodurans</name>
    <dbReference type="NCBI Taxonomy" id="1927960"/>
    <lineage>
        <taxon>Bacteria</taxon>
        <taxon>Pseudomonadati</taxon>
        <taxon>Pseudomonadota</taxon>
        <taxon>Gammaproteobacteria</taxon>
        <taxon>Lysobacterales</taxon>
        <taxon>Rhodanobacteraceae</taxon>
        <taxon>Dyella</taxon>
    </lineage>
</organism>
<dbReference type="AlphaFoldDB" id="A0A370X2L2"/>
<dbReference type="OrthoDB" id="9816036at2"/>
<comment type="caution">
    <text evidence="2">The sequence shown here is derived from an EMBL/GenBank/DDBJ whole genome shotgun (WGS) entry which is preliminary data.</text>
</comment>
<dbReference type="EMBL" id="QRBF01000005">
    <property type="protein sequence ID" value="RDS82596.1"/>
    <property type="molecule type" value="Genomic_DNA"/>
</dbReference>
<accession>A0A370X2L2</accession>
<dbReference type="Proteomes" id="UP000255334">
    <property type="component" value="Unassembled WGS sequence"/>
</dbReference>
<dbReference type="RefSeq" id="WP_115478772.1">
    <property type="nucleotide sequence ID" value="NZ_QRBF01000005.1"/>
</dbReference>
<evidence type="ECO:0000313" key="3">
    <source>
        <dbReference type="Proteomes" id="UP000255334"/>
    </source>
</evidence>
<dbReference type="SMART" id="SM00901">
    <property type="entry name" value="FRG"/>
    <property type="match status" value="1"/>
</dbReference>
<evidence type="ECO:0000259" key="1">
    <source>
        <dbReference type="SMART" id="SM00901"/>
    </source>
</evidence>
<name>A0A370X2L2_9GAMM</name>
<reference evidence="2 3" key="1">
    <citation type="submission" date="2018-07" db="EMBL/GenBank/DDBJ databases">
        <title>Dyella monticola sp. nov. and Dyella psychrodurans sp. nov. isolated from monsoon evergreen broad-leaved forest soil of Dinghu Mountain, China.</title>
        <authorList>
            <person name="Gao Z."/>
            <person name="Qiu L."/>
        </authorList>
    </citation>
    <scope>NUCLEOTIDE SEQUENCE [LARGE SCALE GENOMIC DNA]</scope>
    <source>
        <strain evidence="2 3">4MSK11</strain>
    </source>
</reference>
<dbReference type="Pfam" id="PF08867">
    <property type="entry name" value="FRG"/>
    <property type="match status" value="1"/>
</dbReference>
<feature type="domain" description="FRG" evidence="1">
    <location>
        <begin position="52"/>
        <end position="173"/>
    </location>
</feature>
<protein>
    <submittedName>
        <fullName evidence="2">FRG domain-containing protein</fullName>
    </submittedName>
</protein>
<evidence type="ECO:0000313" key="2">
    <source>
        <dbReference type="EMBL" id="RDS82596.1"/>
    </source>
</evidence>
<proteinExistence type="predicted"/>
<sequence length="363" mass="40735">MRHQHFGSIHEVMDLLRSEIPENPFPETSRDGYVWVNDGGQGRLVPSPGAPFSSPFLYRGQTKRHPHCVPGVFRGLQMVDHPQKLSQLERAKCFIARVRLEEFLMALRSHPAHAYSKEMNLVVSEEALAQHYELATGRLDLTQDPDVAAFFATNWRDANGQWHPVKEGVGVVYRVVISHLKQVLGDERYEFCAEWIGKQAWPRPGEQKGWTLLVSLGVDFEDYPGDILTFDQRESCGVDFRQKFDAGLKLFPPDVLSEVVEAIKTAPTMARSLVSEVLTSQGCTGEMHDRELDASVGFFAHHFGIDVVDREPIGLSPEQLLVAQAQLEQMKPTFLHDVRALAVCRPISTELGAISRQNEGEPG</sequence>
<gene>
    <name evidence="2" type="ORF">DWU99_14445</name>
</gene>